<evidence type="ECO:0000256" key="2">
    <source>
        <dbReference type="ARBA" id="ARBA00024438"/>
    </source>
</evidence>
<dbReference type="EMBL" id="DXDX01000041">
    <property type="protein sequence ID" value="HIY20682.1"/>
    <property type="molecule type" value="Genomic_DNA"/>
</dbReference>
<dbReference type="InterPro" id="IPR027383">
    <property type="entry name" value="Znf_put"/>
</dbReference>
<dbReference type="InterPro" id="IPR041916">
    <property type="entry name" value="Anti_sigma_zinc_sf"/>
</dbReference>
<proteinExistence type="inferred from homology"/>
<evidence type="ECO:0000313" key="6">
    <source>
        <dbReference type="Proteomes" id="UP000823868"/>
    </source>
</evidence>
<evidence type="ECO:0000256" key="1">
    <source>
        <dbReference type="ARBA" id="ARBA00024353"/>
    </source>
</evidence>
<dbReference type="Gene3D" id="1.10.10.1320">
    <property type="entry name" value="Anti-sigma factor, zinc-finger domain"/>
    <property type="match status" value="1"/>
</dbReference>
<sequence length="369" mass="38702">MISCDQALELISARLDAPLSPEEERELQAHLAQCADCRALLADFNEMETVFPTLNAPVPEGLCQSVLEQIHAEKVVPLPARPASRRWKQWAASAAVFAVVLLGVGSFGLDQLADHAGSGMTTGAAVQDNQSAQGGASEPKSGITPAPNTGTAKEAAPAQGSGSTGSTDGNDAQNATTSSQEETASSPTEDGEKSGSASVQNSLPPDTSTAHTETPAVTQTPQTPQTTPPPQNSANTFGVAPAGLPYASNRQGELTLEQAYEAVFEALGGYECYPDAVLEKGILSGSGTENALTLRDTGLSGNGKYYTFRLEQNGETLNDYAVSLQDGTVIMCRDENLLEGLTSQDAAWGDAQRAYEEGQQRYYDTINNP</sequence>
<feature type="region of interest" description="Disordered" evidence="3">
    <location>
        <begin position="128"/>
        <end position="244"/>
    </location>
</feature>
<gene>
    <name evidence="5" type="ORF">H9841_02115</name>
</gene>
<reference evidence="5" key="2">
    <citation type="submission" date="2021-04" db="EMBL/GenBank/DDBJ databases">
        <authorList>
            <person name="Gilroy R."/>
        </authorList>
    </citation>
    <scope>NUCLEOTIDE SEQUENCE</scope>
    <source>
        <strain evidence="5">ChiBcec16_6824</strain>
    </source>
</reference>
<feature type="compositionally biased region" description="Polar residues" evidence="3">
    <location>
        <begin position="195"/>
        <end position="217"/>
    </location>
</feature>
<comment type="caution">
    <text evidence="5">The sequence shown here is derived from an EMBL/GenBank/DDBJ whole genome shotgun (WGS) entry which is preliminary data.</text>
</comment>
<dbReference type="Pfam" id="PF13490">
    <property type="entry name" value="zf-HC2"/>
    <property type="match status" value="1"/>
</dbReference>
<organism evidence="5 6">
    <name type="scientific">Candidatus Flavonifractor merdigallinarum</name>
    <dbReference type="NCBI Taxonomy" id="2838589"/>
    <lineage>
        <taxon>Bacteria</taxon>
        <taxon>Bacillati</taxon>
        <taxon>Bacillota</taxon>
        <taxon>Clostridia</taxon>
        <taxon>Eubacteriales</taxon>
        <taxon>Oscillospiraceae</taxon>
        <taxon>Flavonifractor</taxon>
    </lineage>
</organism>
<dbReference type="AlphaFoldDB" id="A0A9D1Y7W1"/>
<feature type="domain" description="Putative zinc-finger" evidence="4">
    <location>
        <begin position="4"/>
        <end position="38"/>
    </location>
</feature>
<name>A0A9D1Y7W1_9FIRM</name>
<evidence type="ECO:0000313" key="5">
    <source>
        <dbReference type="EMBL" id="HIY20682.1"/>
    </source>
</evidence>
<evidence type="ECO:0000259" key="4">
    <source>
        <dbReference type="Pfam" id="PF13490"/>
    </source>
</evidence>
<protein>
    <recommendedName>
        <fullName evidence="2">Anti-sigma-W factor RsiW</fullName>
    </recommendedName>
</protein>
<feature type="compositionally biased region" description="Low complexity" evidence="3">
    <location>
        <begin position="176"/>
        <end position="188"/>
    </location>
</feature>
<comment type="similarity">
    <text evidence="1">Belongs to the zinc-associated anti-sigma factor (ZAS) superfamily. Anti-sigma-W factor family.</text>
</comment>
<reference evidence="5" key="1">
    <citation type="journal article" date="2021" name="PeerJ">
        <title>Extensive microbial diversity within the chicken gut microbiome revealed by metagenomics and culture.</title>
        <authorList>
            <person name="Gilroy R."/>
            <person name="Ravi A."/>
            <person name="Getino M."/>
            <person name="Pursley I."/>
            <person name="Horton D.L."/>
            <person name="Alikhan N.F."/>
            <person name="Baker D."/>
            <person name="Gharbi K."/>
            <person name="Hall N."/>
            <person name="Watson M."/>
            <person name="Adriaenssens E.M."/>
            <person name="Foster-Nyarko E."/>
            <person name="Jarju S."/>
            <person name="Secka A."/>
            <person name="Antonio M."/>
            <person name="Oren A."/>
            <person name="Chaudhuri R.R."/>
            <person name="La Ragione R."/>
            <person name="Hildebrand F."/>
            <person name="Pallen M.J."/>
        </authorList>
    </citation>
    <scope>NUCLEOTIDE SEQUENCE</scope>
    <source>
        <strain evidence="5">ChiBcec16_6824</strain>
    </source>
</reference>
<dbReference type="Proteomes" id="UP000823868">
    <property type="component" value="Unassembled WGS sequence"/>
</dbReference>
<accession>A0A9D1Y7W1</accession>
<evidence type="ECO:0000256" key="3">
    <source>
        <dbReference type="SAM" id="MobiDB-lite"/>
    </source>
</evidence>